<accession>A0A4R6LT17</accession>
<comment type="caution">
    <text evidence="3">The sequence shown here is derived from an EMBL/GenBank/DDBJ whole genome shotgun (WGS) entry which is preliminary data.</text>
</comment>
<accession>A0A255GPX0</accession>
<evidence type="ECO:0000259" key="2">
    <source>
        <dbReference type="Pfam" id="PF13796"/>
    </source>
</evidence>
<feature type="domain" description="Putative sensor" evidence="2">
    <location>
        <begin position="8"/>
        <end position="179"/>
    </location>
</feature>
<keyword evidence="1" id="KW-0472">Membrane</keyword>
<feature type="transmembrane region" description="Helical" evidence="1">
    <location>
        <begin position="148"/>
        <end position="171"/>
    </location>
</feature>
<dbReference type="EMBL" id="NMVO01000001">
    <property type="protein sequence ID" value="OYO17865.1"/>
    <property type="molecule type" value="Genomic_DNA"/>
</dbReference>
<keyword evidence="1" id="KW-0812">Transmembrane</keyword>
<dbReference type="RefSeq" id="WP_094404641.1">
    <property type="nucleotide sequence ID" value="NZ_NMVO01000001.1"/>
</dbReference>
<keyword evidence="1" id="KW-1133">Transmembrane helix</keyword>
<dbReference type="InterPro" id="IPR025828">
    <property type="entry name" value="Put_sensor_dom"/>
</dbReference>
<proteinExistence type="predicted"/>
<feature type="transmembrane region" description="Helical" evidence="1">
    <location>
        <begin position="99"/>
        <end position="121"/>
    </location>
</feature>
<evidence type="ECO:0000256" key="1">
    <source>
        <dbReference type="SAM" id="Phobius"/>
    </source>
</evidence>
<evidence type="ECO:0000313" key="3">
    <source>
        <dbReference type="EMBL" id="OYO17865.1"/>
    </source>
</evidence>
<reference evidence="3 4" key="1">
    <citation type="submission" date="2017-07" db="EMBL/GenBank/DDBJ databases">
        <title>Draft whole genome sequences of clinical Proprionibacteriaceae strains.</title>
        <authorList>
            <person name="Bernier A.-M."/>
            <person name="Bernard K."/>
            <person name="Domingo M.-C."/>
        </authorList>
    </citation>
    <scope>NUCLEOTIDE SEQUENCE [LARGE SCALE GENOMIC DNA]</scope>
    <source>
        <strain evidence="3 4">NML 030167</strain>
    </source>
</reference>
<sequence>MTWRRTLYGLLGLPVAAVGFALLMTGVIASIPLMIVLLGTLVFLLSAAVAGRVAAFERGRARFLLRADIGEPHEHPRVEGRLLRRFGARVGSWRTWREILFVVFNLPVSFVVFFLCVYPWIQVAYSISYPIVFWGAEFGPDSWGGPSWLGVIAVHSLPGYVLLFATPWIVWGATWLQVRWIQLMTGSPRNRSLGASSGT</sequence>
<gene>
    <name evidence="3" type="ORF">CGZ94_03080</name>
</gene>
<dbReference type="Pfam" id="PF13796">
    <property type="entry name" value="Sensor"/>
    <property type="match status" value="1"/>
</dbReference>
<organism evidence="3 4">
    <name type="scientific">Enemella evansiae</name>
    <dbReference type="NCBI Taxonomy" id="2016499"/>
    <lineage>
        <taxon>Bacteria</taxon>
        <taxon>Bacillati</taxon>
        <taxon>Actinomycetota</taxon>
        <taxon>Actinomycetes</taxon>
        <taxon>Propionibacteriales</taxon>
        <taxon>Propionibacteriaceae</taxon>
        <taxon>Enemella</taxon>
    </lineage>
</organism>
<dbReference type="Proteomes" id="UP000215896">
    <property type="component" value="Unassembled WGS sequence"/>
</dbReference>
<protein>
    <recommendedName>
        <fullName evidence="2">Putative sensor domain-containing protein</fullName>
    </recommendedName>
</protein>
<dbReference type="AlphaFoldDB" id="A0A255GPX0"/>
<evidence type="ECO:0000313" key="4">
    <source>
        <dbReference type="Proteomes" id="UP000215896"/>
    </source>
</evidence>
<name>A0A255GPX0_9ACTN</name>
<feature type="transmembrane region" description="Helical" evidence="1">
    <location>
        <begin position="35"/>
        <end position="56"/>
    </location>
</feature>
<keyword evidence="4" id="KW-1185">Reference proteome</keyword>
<feature type="transmembrane region" description="Helical" evidence="1">
    <location>
        <begin position="7"/>
        <end position="29"/>
    </location>
</feature>